<protein>
    <submittedName>
        <fullName evidence="1">Uncharacterized protein</fullName>
    </submittedName>
</protein>
<dbReference type="AlphaFoldDB" id="X0WA82"/>
<feature type="non-terminal residue" evidence="1">
    <location>
        <position position="1"/>
    </location>
</feature>
<comment type="caution">
    <text evidence="1">The sequence shown here is derived from an EMBL/GenBank/DDBJ whole genome shotgun (WGS) entry which is preliminary data.</text>
</comment>
<organism evidence="1">
    <name type="scientific">marine sediment metagenome</name>
    <dbReference type="NCBI Taxonomy" id="412755"/>
    <lineage>
        <taxon>unclassified sequences</taxon>
        <taxon>metagenomes</taxon>
        <taxon>ecological metagenomes</taxon>
    </lineage>
</organism>
<accession>X0WA82</accession>
<name>X0WA82_9ZZZZ</name>
<proteinExistence type="predicted"/>
<reference evidence="1" key="1">
    <citation type="journal article" date="2014" name="Front. Microbiol.">
        <title>High frequency of phylogenetically diverse reductive dehalogenase-homologous genes in deep subseafloor sedimentary metagenomes.</title>
        <authorList>
            <person name="Kawai M."/>
            <person name="Futagami T."/>
            <person name="Toyoda A."/>
            <person name="Takaki Y."/>
            <person name="Nishi S."/>
            <person name="Hori S."/>
            <person name="Arai W."/>
            <person name="Tsubouchi T."/>
            <person name="Morono Y."/>
            <person name="Uchiyama I."/>
            <person name="Ito T."/>
            <person name="Fujiyama A."/>
            <person name="Inagaki F."/>
            <person name="Takami H."/>
        </authorList>
    </citation>
    <scope>NUCLEOTIDE SEQUENCE</scope>
    <source>
        <strain evidence="1">Expedition CK06-06</strain>
    </source>
</reference>
<dbReference type="EMBL" id="BARS01035578">
    <property type="protein sequence ID" value="GAG20132.1"/>
    <property type="molecule type" value="Genomic_DNA"/>
</dbReference>
<sequence length="49" mass="5265">TLTGNSAPYTDTAPTPVGNARGVIWVIEHDFVFAAPDWRGLYCNSGPTK</sequence>
<evidence type="ECO:0000313" key="1">
    <source>
        <dbReference type="EMBL" id="GAG20132.1"/>
    </source>
</evidence>
<gene>
    <name evidence="1" type="ORF">S01H1_54802</name>
</gene>